<dbReference type="CDD" id="cd16377">
    <property type="entry name" value="23S_rRNA_IVP_like"/>
    <property type="match status" value="1"/>
</dbReference>
<dbReference type="NCBIfam" id="TIGR02436">
    <property type="entry name" value="four helix bundle protein"/>
    <property type="match status" value="1"/>
</dbReference>
<dbReference type="InterPro" id="IPR036583">
    <property type="entry name" value="23S_rRNA_IVS_sf"/>
</dbReference>
<dbReference type="Proteomes" id="UP000028933">
    <property type="component" value="Chromosome"/>
</dbReference>
<dbReference type="HOGENOM" id="CLU_129874_0_0_10"/>
<dbReference type="GeneID" id="56684999"/>
<accession>A0A077EJU0</accession>
<dbReference type="KEGG" id="eao:BD94_3977"/>
<sequence>MATVSNFEDLEIWKKSREVCRKIDSILLQNPNCSQNLKYQIDRSSASAMDNIAEGFEREGNKEFINFLSIAKGSCGEARSQLIRAFDRNYITENEYNDLKNECMELSRMISGFIKYLKTTDHKGNKFQRP</sequence>
<dbReference type="PANTHER" id="PTHR38471">
    <property type="entry name" value="FOUR HELIX BUNDLE PROTEIN"/>
    <property type="match status" value="1"/>
</dbReference>
<dbReference type="InterPro" id="IPR012657">
    <property type="entry name" value="23S_rRNA-intervening_sequence"/>
</dbReference>
<keyword evidence="1" id="KW-0689">Ribosomal protein</keyword>
<dbReference type="RefSeq" id="WP_009086671.1">
    <property type="nucleotide sequence ID" value="NZ_CP007547.1"/>
</dbReference>
<proteinExistence type="predicted"/>
<name>A0A077EJU0_9FLAO</name>
<dbReference type="AlphaFoldDB" id="A0A077EJU0"/>
<evidence type="ECO:0000313" key="1">
    <source>
        <dbReference type="EMBL" id="AIL47752.1"/>
    </source>
</evidence>
<gene>
    <name evidence="1" type="ORF">BD94_3977</name>
</gene>
<dbReference type="eggNOG" id="COG0399">
    <property type="taxonomic scope" value="Bacteria"/>
</dbReference>
<reference evidence="1" key="2">
    <citation type="journal article" date="2015" name="Genome Biol. Evol.">
        <title>Complete Genome Sequence and Transcriptomic Analysis of the Novel Pathogen Elizabethkingia anophelis in Response to Oxidative Stress.</title>
        <authorList>
            <person name="Li Y."/>
            <person name="Liu Y."/>
            <person name="Chew S.C."/>
            <person name="Tay M."/>
            <person name="Salido M.M."/>
            <person name="Teo J."/>
            <person name="Lauro F.M."/>
            <person name="Givskov M."/>
            <person name="Yang L."/>
        </authorList>
    </citation>
    <scope>NUCLEOTIDE SEQUENCE</scope>
    <source>
        <strain evidence="1">NUHP1</strain>
    </source>
</reference>
<dbReference type="EMBL" id="CP007547">
    <property type="protein sequence ID" value="AIL47752.1"/>
    <property type="molecule type" value="Genomic_DNA"/>
</dbReference>
<dbReference type="Pfam" id="PF05635">
    <property type="entry name" value="23S_rRNA_IVP"/>
    <property type="match status" value="1"/>
</dbReference>
<dbReference type="PANTHER" id="PTHR38471:SF2">
    <property type="entry name" value="FOUR HELIX BUNDLE PROTEIN"/>
    <property type="match status" value="1"/>
</dbReference>
<protein>
    <submittedName>
        <fullName evidence="1">S23 ribosomal protein</fullName>
    </submittedName>
</protein>
<reference evidence="1" key="1">
    <citation type="journal article" date="2013" name="Lancet">
        <title>First case of E anophelis outbreak in an intensive-care unit.</title>
        <authorList>
            <person name="Teo J."/>
            <person name="Tan S.Y."/>
            <person name="Tay M."/>
            <person name="Ding Y."/>
            <person name="Kjelleberg S."/>
            <person name="Givskov M."/>
            <person name="Lin R.T."/>
            <person name="Yang L."/>
        </authorList>
    </citation>
    <scope>NUCLEOTIDE SEQUENCE [LARGE SCALE GENOMIC DNA]</scope>
    <source>
        <strain evidence="1">NUHP1</strain>
    </source>
</reference>
<dbReference type="SUPFAM" id="SSF158446">
    <property type="entry name" value="IVS-encoded protein-like"/>
    <property type="match status" value="1"/>
</dbReference>
<dbReference type="GO" id="GO:0005840">
    <property type="term" value="C:ribosome"/>
    <property type="evidence" value="ECO:0007669"/>
    <property type="project" value="UniProtKB-KW"/>
</dbReference>
<dbReference type="STRING" id="1338011.BD94_3977"/>
<keyword evidence="1" id="KW-0687">Ribonucleoprotein</keyword>
<evidence type="ECO:0000313" key="2">
    <source>
        <dbReference type="Proteomes" id="UP000028933"/>
    </source>
</evidence>
<organism evidence="1 2">
    <name type="scientific">Elizabethkingia anophelis NUHP1</name>
    <dbReference type="NCBI Taxonomy" id="1338011"/>
    <lineage>
        <taxon>Bacteria</taxon>
        <taxon>Pseudomonadati</taxon>
        <taxon>Bacteroidota</taxon>
        <taxon>Flavobacteriia</taxon>
        <taxon>Flavobacteriales</taxon>
        <taxon>Weeksellaceae</taxon>
        <taxon>Elizabethkingia</taxon>
    </lineage>
</organism>
<dbReference type="Gene3D" id="1.20.1440.60">
    <property type="entry name" value="23S rRNA-intervening sequence"/>
    <property type="match status" value="1"/>
</dbReference>